<comment type="similarity">
    <text evidence="1">Belongs to the bacterial ribosomal protein bL17 family.</text>
</comment>
<dbReference type="InterPro" id="IPR036373">
    <property type="entry name" value="Ribosomal_bL17_sf"/>
</dbReference>
<dbReference type="GO" id="GO:0003735">
    <property type="term" value="F:structural constituent of ribosome"/>
    <property type="evidence" value="ECO:0007669"/>
    <property type="project" value="InterPro"/>
</dbReference>
<dbReference type="Pfam" id="PF01196">
    <property type="entry name" value="Ribosomal_L17"/>
    <property type="match status" value="1"/>
</dbReference>
<dbReference type="Gene3D" id="3.90.1030.10">
    <property type="entry name" value="Ribosomal protein L17"/>
    <property type="match status" value="1"/>
</dbReference>
<dbReference type="PANTHER" id="PTHR14413">
    <property type="entry name" value="RIBOSOMAL PROTEIN L17"/>
    <property type="match status" value="1"/>
</dbReference>
<evidence type="ECO:0000256" key="4">
    <source>
        <dbReference type="ARBA" id="ARBA00035494"/>
    </source>
</evidence>
<evidence type="ECO:0000256" key="1">
    <source>
        <dbReference type="ARBA" id="ARBA00008777"/>
    </source>
</evidence>
<protein>
    <recommendedName>
        <fullName evidence="4">50S ribosomal protein L17</fullName>
    </recommendedName>
</protein>
<keyword evidence="3" id="KW-0687">Ribonucleoprotein</keyword>
<sequence length="168" mass="19108">MYKRVKKAKLGRKMAHRNSLRQNLLISLLQRGQVETTSPKAKILKSDMSSLLEEGKTKSEDLNFTKKIHNTLGNSELIKKFSEYVKSEKVGVTIVKTGFRVGDNAEKSRVSLIGMDKKKKATEKKAEEKKVKKEIKKEDKKKVLDIDKRVDKTAVVKHGDRARTRSGL</sequence>
<dbReference type="Proteomes" id="UP000545876">
    <property type="component" value="Unassembled WGS sequence"/>
</dbReference>
<accession>A0A847D1K1</accession>
<dbReference type="SUPFAM" id="SSF64263">
    <property type="entry name" value="Prokaryotic ribosomal protein L17"/>
    <property type="match status" value="1"/>
</dbReference>
<reference evidence="5 6" key="1">
    <citation type="journal article" date="2020" name="Biotechnol. Biofuels">
        <title>New insights from the biogas microbiome by comprehensive genome-resolved metagenomics of nearly 1600 species originating from multiple anaerobic digesters.</title>
        <authorList>
            <person name="Campanaro S."/>
            <person name="Treu L."/>
            <person name="Rodriguez-R L.M."/>
            <person name="Kovalovszki A."/>
            <person name="Ziels R.M."/>
            <person name="Maus I."/>
            <person name="Zhu X."/>
            <person name="Kougias P.G."/>
            <person name="Basile A."/>
            <person name="Luo G."/>
            <person name="Schluter A."/>
            <person name="Konstantinidis K.T."/>
            <person name="Angelidaki I."/>
        </authorList>
    </citation>
    <scope>NUCLEOTIDE SEQUENCE [LARGE SCALE GENOMIC DNA]</scope>
    <source>
        <strain evidence="5">AS06rmzACSIP_65</strain>
    </source>
</reference>
<comment type="caution">
    <text evidence="5">The sequence shown here is derived from an EMBL/GenBank/DDBJ whole genome shotgun (WGS) entry which is preliminary data.</text>
</comment>
<gene>
    <name evidence="5" type="ORF">GX656_01670</name>
</gene>
<evidence type="ECO:0000256" key="2">
    <source>
        <dbReference type="ARBA" id="ARBA00022980"/>
    </source>
</evidence>
<keyword evidence="2" id="KW-0689">Ribosomal protein</keyword>
<dbReference type="PANTHER" id="PTHR14413:SF16">
    <property type="entry name" value="LARGE RIBOSOMAL SUBUNIT PROTEIN BL17M"/>
    <property type="match status" value="1"/>
</dbReference>
<dbReference type="InterPro" id="IPR000456">
    <property type="entry name" value="Ribosomal_bL17"/>
</dbReference>
<dbReference type="GO" id="GO:0006412">
    <property type="term" value="P:translation"/>
    <property type="evidence" value="ECO:0007669"/>
    <property type="project" value="InterPro"/>
</dbReference>
<proteinExistence type="inferred from homology"/>
<evidence type="ECO:0000313" key="6">
    <source>
        <dbReference type="Proteomes" id="UP000545876"/>
    </source>
</evidence>
<evidence type="ECO:0000313" key="5">
    <source>
        <dbReference type="EMBL" id="NLD25330.1"/>
    </source>
</evidence>
<dbReference type="AlphaFoldDB" id="A0A847D1K1"/>
<organism evidence="5 6">
    <name type="scientific">Candidatus Dojkabacteria bacterium</name>
    <dbReference type="NCBI Taxonomy" id="2099670"/>
    <lineage>
        <taxon>Bacteria</taxon>
        <taxon>Candidatus Dojkabacteria</taxon>
    </lineage>
</organism>
<dbReference type="GO" id="GO:0022625">
    <property type="term" value="C:cytosolic large ribosomal subunit"/>
    <property type="evidence" value="ECO:0007669"/>
    <property type="project" value="TreeGrafter"/>
</dbReference>
<dbReference type="EMBL" id="JAAZBX010000004">
    <property type="protein sequence ID" value="NLD25330.1"/>
    <property type="molecule type" value="Genomic_DNA"/>
</dbReference>
<evidence type="ECO:0000256" key="3">
    <source>
        <dbReference type="ARBA" id="ARBA00023274"/>
    </source>
</evidence>
<name>A0A847D1K1_9BACT</name>